<evidence type="ECO:0000259" key="3">
    <source>
        <dbReference type="PROSITE" id="PS01180"/>
    </source>
</evidence>
<dbReference type="InterPro" id="IPR000859">
    <property type="entry name" value="CUB_dom"/>
</dbReference>
<dbReference type="VEuPathDB" id="VectorBase:LLONM1_006035"/>
<comment type="caution">
    <text evidence="2">Lacks conserved residue(s) required for the propagation of feature annotation.</text>
</comment>
<keyword evidence="1" id="KW-1015">Disulfide bond</keyword>
<dbReference type="InterPro" id="IPR053207">
    <property type="entry name" value="Non-NMDA_GluR_Accessory"/>
</dbReference>
<reference evidence="4" key="1">
    <citation type="submission" date="2020-05" db="UniProtKB">
        <authorList>
            <consortium name="EnsemblMetazoa"/>
        </authorList>
    </citation>
    <scope>IDENTIFICATION</scope>
    <source>
        <strain evidence="4">Jacobina</strain>
    </source>
</reference>
<dbReference type="VEuPathDB" id="VectorBase:LLOJ007287"/>
<evidence type="ECO:0000313" key="4">
    <source>
        <dbReference type="EnsemblMetazoa" id="LLOJ007287-PA"/>
    </source>
</evidence>
<sequence>TPIYLRTTVQPTVNIADNYVAVSQQKLLPHPKSYASNCDVVLQSSVASKGTIQTPLNLGTYSSKTVCRYEFQGKPQERIQISFAEFLFPPRKGKDCGESDVIQIYEKLRDEFELIDVLCGGITPKPIMSSGSNLILEFHGTHISNKNKGFKADYEFLTIPTSKVDGSTPPTIQETYPKNIECFYYFYGAPMERVAIRFTYFDIEGIPPCSIDSASDYLEFSNFVTKDRKYPRYCGETKGFTIKSDGKFFRILFKSNTLLDGTGFKAFYIFETDKLTTEPIDVDAGCGKLIPMILEIFLLILFV</sequence>
<name>A0A1B0CQY8_LUTLO</name>
<feature type="domain" description="CUB" evidence="3">
    <location>
        <begin position="38"/>
        <end position="157"/>
    </location>
</feature>
<feature type="domain" description="CUB" evidence="3">
    <location>
        <begin position="167"/>
        <end position="271"/>
    </location>
</feature>
<dbReference type="PANTHER" id="PTHR47537">
    <property type="entry name" value="CUBILIN"/>
    <property type="match status" value="1"/>
</dbReference>
<dbReference type="Gene3D" id="2.60.120.290">
    <property type="entry name" value="Spermadhesin, CUB domain"/>
    <property type="match status" value="2"/>
</dbReference>
<keyword evidence="5" id="KW-1185">Reference proteome</keyword>
<dbReference type="PROSITE" id="PS01180">
    <property type="entry name" value="CUB"/>
    <property type="match status" value="2"/>
</dbReference>
<dbReference type="PANTHER" id="PTHR47537:SF2">
    <property type="entry name" value="CUBILIN"/>
    <property type="match status" value="1"/>
</dbReference>
<dbReference type="GO" id="GO:0005886">
    <property type="term" value="C:plasma membrane"/>
    <property type="evidence" value="ECO:0007669"/>
    <property type="project" value="TreeGrafter"/>
</dbReference>
<protein>
    <recommendedName>
        <fullName evidence="3">CUB domain-containing protein</fullName>
    </recommendedName>
</protein>
<dbReference type="InterPro" id="IPR035914">
    <property type="entry name" value="Sperma_CUB_dom_sf"/>
</dbReference>
<dbReference type="EMBL" id="AJWK01024226">
    <property type="status" value="NOT_ANNOTATED_CDS"/>
    <property type="molecule type" value="Genomic_DNA"/>
</dbReference>
<evidence type="ECO:0000256" key="2">
    <source>
        <dbReference type="PROSITE-ProRule" id="PRU00059"/>
    </source>
</evidence>
<organism evidence="4 5">
    <name type="scientific">Lutzomyia longipalpis</name>
    <name type="common">Sand fly</name>
    <dbReference type="NCBI Taxonomy" id="7200"/>
    <lineage>
        <taxon>Eukaryota</taxon>
        <taxon>Metazoa</taxon>
        <taxon>Ecdysozoa</taxon>
        <taxon>Arthropoda</taxon>
        <taxon>Hexapoda</taxon>
        <taxon>Insecta</taxon>
        <taxon>Pterygota</taxon>
        <taxon>Neoptera</taxon>
        <taxon>Endopterygota</taxon>
        <taxon>Diptera</taxon>
        <taxon>Nematocera</taxon>
        <taxon>Psychodoidea</taxon>
        <taxon>Psychodidae</taxon>
        <taxon>Lutzomyia</taxon>
        <taxon>Lutzomyia</taxon>
    </lineage>
</organism>
<dbReference type="CDD" id="cd00041">
    <property type="entry name" value="CUB"/>
    <property type="match status" value="2"/>
</dbReference>
<evidence type="ECO:0000256" key="1">
    <source>
        <dbReference type="ARBA" id="ARBA00023157"/>
    </source>
</evidence>
<accession>A0A1B0CQY8</accession>
<dbReference type="SUPFAM" id="SSF49854">
    <property type="entry name" value="Spermadhesin, CUB domain"/>
    <property type="match status" value="2"/>
</dbReference>
<evidence type="ECO:0000313" key="5">
    <source>
        <dbReference type="Proteomes" id="UP000092461"/>
    </source>
</evidence>
<dbReference type="Proteomes" id="UP000092461">
    <property type="component" value="Unassembled WGS sequence"/>
</dbReference>
<proteinExistence type="predicted"/>
<dbReference type="SMART" id="SM00042">
    <property type="entry name" value="CUB"/>
    <property type="match status" value="2"/>
</dbReference>
<dbReference type="EnsemblMetazoa" id="LLOJ007287-RA">
    <property type="protein sequence ID" value="LLOJ007287-PA"/>
    <property type="gene ID" value="LLOJ007287"/>
</dbReference>
<dbReference type="Pfam" id="PF00431">
    <property type="entry name" value="CUB"/>
    <property type="match status" value="2"/>
</dbReference>
<dbReference type="AlphaFoldDB" id="A0A1B0CQY8"/>